<dbReference type="Pfam" id="PF13414">
    <property type="entry name" value="TPR_11"/>
    <property type="match status" value="1"/>
</dbReference>
<keyword evidence="7" id="KW-1185">Reference proteome</keyword>
<feature type="transmembrane region" description="Helical" evidence="4">
    <location>
        <begin position="378"/>
        <end position="398"/>
    </location>
</feature>
<dbReference type="InterPro" id="IPR011990">
    <property type="entry name" value="TPR-like_helical_dom_sf"/>
</dbReference>
<dbReference type="PROSITE" id="PS00636">
    <property type="entry name" value="DNAJ_1"/>
    <property type="match status" value="1"/>
</dbReference>
<evidence type="ECO:0000256" key="2">
    <source>
        <dbReference type="ARBA" id="ARBA00022803"/>
    </source>
</evidence>
<dbReference type="InterPro" id="IPR018253">
    <property type="entry name" value="DnaJ_domain_CS"/>
</dbReference>
<keyword evidence="2 3" id="KW-0802">TPR repeat</keyword>
<dbReference type="InterPro" id="IPR036869">
    <property type="entry name" value="J_dom_sf"/>
</dbReference>
<keyword evidence="1" id="KW-0677">Repeat</keyword>
<dbReference type="Pfam" id="PF07719">
    <property type="entry name" value="TPR_2"/>
    <property type="match status" value="1"/>
</dbReference>
<sequence>MANYYDILQIPRDATIAQIKAAFRRLARRYHPDLNPGDPEAAEKFREIERAYEILRDPARRERYDRDLEPIPSESPTNDRGAAFFYEKGLRYAREREYRRAIENYSQAIEIDPTFWKAYLQRAIANYDNSHERAVFEDCRQVLLLNPDCGEAYYYLGLARQRLGYTQSSIDAYTRAIKLDPHPARIYYQRGLAREELSEYPEALQDWRSAAEGYRVAGDFRHYRFLQTKIKTLQKNTKNTLKKKERTVSQIFKNLWFALSNIVKIFLSSLVNPRGGLSSAFLKLDKNRALEIGIISGTIGSICLAVSWRNWSVNLPFERLWFLAILPVLLIVFSSYFLRKMEKKYGHIAGDVFAGGFSFLPISLVFFLNSKVSFSEDIVGFTVGMASVYCGWIGYNAYTGISNIRPRIALVFIPFVMFFIGAFIWSVYYYL</sequence>
<dbReference type="InterPro" id="IPR019734">
    <property type="entry name" value="TPR_rpt"/>
</dbReference>
<dbReference type="SMART" id="SM00271">
    <property type="entry name" value="DnaJ"/>
    <property type="match status" value="1"/>
</dbReference>
<evidence type="ECO:0000313" key="6">
    <source>
        <dbReference type="EMBL" id="MEG3436804.1"/>
    </source>
</evidence>
<dbReference type="SUPFAM" id="SSF48452">
    <property type="entry name" value="TPR-like"/>
    <property type="match status" value="1"/>
</dbReference>
<dbReference type="Gene3D" id="1.10.287.110">
    <property type="entry name" value="DnaJ domain"/>
    <property type="match status" value="1"/>
</dbReference>
<evidence type="ECO:0000256" key="1">
    <source>
        <dbReference type="ARBA" id="ARBA00022737"/>
    </source>
</evidence>
<dbReference type="Proteomes" id="UP001328733">
    <property type="component" value="Unassembled WGS sequence"/>
</dbReference>
<dbReference type="PROSITE" id="PS50005">
    <property type="entry name" value="TPR"/>
    <property type="match status" value="2"/>
</dbReference>
<dbReference type="PANTHER" id="PTHR45188">
    <property type="entry name" value="DNAJ PROTEIN P58IPK HOMOLOG"/>
    <property type="match status" value="1"/>
</dbReference>
<organism evidence="6 7">
    <name type="scientific">Pannus brasiliensis CCIBt3594</name>
    <dbReference type="NCBI Taxonomy" id="1427578"/>
    <lineage>
        <taxon>Bacteria</taxon>
        <taxon>Bacillati</taxon>
        <taxon>Cyanobacteriota</taxon>
        <taxon>Cyanophyceae</taxon>
        <taxon>Oscillatoriophycideae</taxon>
        <taxon>Chroococcales</taxon>
        <taxon>Microcystaceae</taxon>
        <taxon>Pannus</taxon>
    </lineage>
</organism>
<feature type="transmembrane region" description="Helical" evidence="4">
    <location>
        <begin position="410"/>
        <end position="430"/>
    </location>
</feature>
<dbReference type="PANTHER" id="PTHR45188:SF2">
    <property type="entry name" value="DNAJ HOMOLOG SUBFAMILY C MEMBER 7"/>
    <property type="match status" value="1"/>
</dbReference>
<evidence type="ECO:0000256" key="3">
    <source>
        <dbReference type="PROSITE-ProRule" id="PRU00339"/>
    </source>
</evidence>
<name>A0AAW9QNV9_9CHRO</name>
<keyword evidence="4" id="KW-1133">Transmembrane helix</keyword>
<dbReference type="SUPFAM" id="SSF46565">
    <property type="entry name" value="Chaperone J-domain"/>
    <property type="match status" value="1"/>
</dbReference>
<feature type="transmembrane region" description="Helical" evidence="4">
    <location>
        <begin position="345"/>
        <end position="366"/>
    </location>
</feature>
<feature type="repeat" description="TPR" evidence="3">
    <location>
        <begin position="82"/>
        <end position="115"/>
    </location>
</feature>
<evidence type="ECO:0000259" key="5">
    <source>
        <dbReference type="PROSITE" id="PS50076"/>
    </source>
</evidence>
<feature type="domain" description="J" evidence="5">
    <location>
        <begin position="3"/>
        <end position="68"/>
    </location>
</feature>
<dbReference type="SMART" id="SM00028">
    <property type="entry name" value="TPR"/>
    <property type="match status" value="4"/>
</dbReference>
<comment type="caution">
    <text evidence="6">The sequence shown here is derived from an EMBL/GenBank/DDBJ whole genome shotgun (WGS) entry which is preliminary data.</text>
</comment>
<evidence type="ECO:0000313" key="7">
    <source>
        <dbReference type="Proteomes" id="UP001328733"/>
    </source>
</evidence>
<keyword evidence="4" id="KW-0812">Transmembrane</keyword>
<dbReference type="Pfam" id="PF00226">
    <property type="entry name" value="DnaJ"/>
    <property type="match status" value="1"/>
</dbReference>
<evidence type="ECO:0000256" key="4">
    <source>
        <dbReference type="SAM" id="Phobius"/>
    </source>
</evidence>
<gene>
    <name evidence="6" type="ORF">V0288_06695</name>
</gene>
<accession>A0AAW9QNV9</accession>
<proteinExistence type="predicted"/>
<dbReference type="Gene3D" id="1.25.40.10">
    <property type="entry name" value="Tetratricopeptide repeat domain"/>
    <property type="match status" value="2"/>
</dbReference>
<dbReference type="InterPro" id="IPR001623">
    <property type="entry name" value="DnaJ_domain"/>
</dbReference>
<reference evidence="6 7" key="1">
    <citation type="submission" date="2024-01" db="EMBL/GenBank/DDBJ databases">
        <title>Genomic insights into the taxonomy and metabolism of the cyanobacterium Pannus brasiliensis CCIBt3594.</title>
        <authorList>
            <person name="Machado M."/>
            <person name="Botero N.B."/>
            <person name="Andreote A.P.D."/>
            <person name="Feitosa A.M.T."/>
            <person name="Popin R."/>
            <person name="Sivonen K."/>
            <person name="Fiore M.F."/>
        </authorList>
    </citation>
    <scope>NUCLEOTIDE SEQUENCE [LARGE SCALE GENOMIC DNA]</scope>
    <source>
        <strain evidence="6 7">CCIBt3594</strain>
    </source>
</reference>
<protein>
    <submittedName>
        <fullName evidence="6">DnaJ domain-containing protein</fullName>
    </submittedName>
</protein>
<feature type="transmembrane region" description="Helical" evidence="4">
    <location>
        <begin position="320"/>
        <end position="338"/>
    </location>
</feature>
<feature type="repeat" description="TPR" evidence="3">
    <location>
        <begin position="150"/>
        <end position="183"/>
    </location>
</feature>
<dbReference type="CDD" id="cd06257">
    <property type="entry name" value="DnaJ"/>
    <property type="match status" value="1"/>
</dbReference>
<keyword evidence="4" id="KW-0472">Membrane</keyword>
<dbReference type="PROSITE" id="PS50293">
    <property type="entry name" value="TPR_REGION"/>
    <property type="match status" value="1"/>
</dbReference>
<dbReference type="RefSeq" id="WP_332864269.1">
    <property type="nucleotide sequence ID" value="NZ_JBAFSM010000010.1"/>
</dbReference>
<dbReference type="InterPro" id="IPR013105">
    <property type="entry name" value="TPR_2"/>
</dbReference>
<dbReference type="AlphaFoldDB" id="A0AAW9QNV9"/>
<feature type="transmembrane region" description="Helical" evidence="4">
    <location>
        <begin position="289"/>
        <end position="308"/>
    </location>
</feature>
<dbReference type="PRINTS" id="PR00625">
    <property type="entry name" value="JDOMAIN"/>
</dbReference>
<dbReference type="EMBL" id="JBAFSM010000010">
    <property type="protein sequence ID" value="MEG3436804.1"/>
    <property type="molecule type" value="Genomic_DNA"/>
</dbReference>
<dbReference type="PROSITE" id="PS50076">
    <property type="entry name" value="DNAJ_2"/>
    <property type="match status" value="1"/>
</dbReference>